<keyword evidence="4 6" id="KW-0472">Membrane</keyword>
<feature type="transmembrane region" description="Helical" evidence="6">
    <location>
        <begin position="407"/>
        <end position="425"/>
    </location>
</feature>
<feature type="domain" description="O-antigen ligase-related" evidence="7">
    <location>
        <begin position="239"/>
        <end position="389"/>
    </location>
</feature>
<evidence type="ECO:0000256" key="6">
    <source>
        <dbReference type="SAM" id="Phobius"/>
    </source>
</evidence>
<feature type="transmembrane region" description="Helical" evidence="6">
    <location>
        <begin position="431"/>
        <end position="451"/>
    </location>
</feature>
<feature type="transmembrane region" description="Helical" evidence="6">
    <location>
        <begin position="205"/>
        <end position="225"/>
    </location>
</feature>
<dbReference type="Pfam" id="PF04932">
    <property type="entry name" value="Wzy_C"/>
    <property type="match status" value="1"/>
</dbReference>
<comment type="subcellular location">
    <subcellularLocation>
        <location evidence="1">Membrane</location>
        <topology evidence="1">Multi-pass membrane protein</topology>
    </subcellularLocation>
</comment>
<name>A0A6I3X712_9BURK</name>
<dbReference type="OrthoDB" id="7056675at2"/>
<feature type="transmembrane region" description="Helical" evidence="6">
    <location>
        <begin position="382"/>
        <end position="400"/>
    </location>
</feature>
<feature type="transmembrane region" description="Helical" evidence="6">
    <location>
        <begin position="140"/>
        <end position="156"/>
    </location>
</feature>
<keyword evidence="3 6" id="KW-1133">Transmembrane helix</keyword>
<sequence>MTEILLTLIVALLAFATLGCLALAMHWGNKREHGLVPYVFYAMLAAVALGIALSSRNLNLGSDLPSMVPGGNHPIATWFSRLSSVFVLLACGERILHRLVHLREAKPIPKLLAIGFWVFVLTNVVAPAFFGRYPSLSHEYIYMALFGQCILLFSANDAELTIKSLRNACLMFLLASALMMVIRPTKVLEFSYHGLIPFMPRYSGLAPGPNSMGPLSVVCLLCLWHHPFMRSWLNRCAWALGIFSLLLTQSKTSWVAFMLAAACITFYRYRPVLAARFGDPRRPELPLLIILAVMLGSTMVGLLFMFGDVGGAIDRMSSTKAGADLASFTGRDAIWRVAMEEFYRNPIFGHGLTIWNLPFQISIGIPGAVHAHSQFFQSASSAGTVGLIGLGIYVAILLVLSLRTAQASGGLSIALFLIIVMRGVSEVPLDMTGFNLDTMAHLLLLAVLTAYRLPQAKAIQSPTEMEPQWQHLPQQREKRTALYR</sequence>
<dbReference type="InterPro" id="IPR051533">
    <property type="entry name" value="WaaL-like"/>
</dbReference>
<dbReference type="GO" id="GO:0016020">
    <property type="term" value="C:membrane"/>
    <property type="evidence" value="ECO:0007669"/>
    <property type="project" value="UniProtKB-SubCell"/>
</dbReference>
<evidence type="ECO:0000313" key="9">
    <source>
        <dbReference type="Proteomes" id="UP000431684"/>
    </source>
</evidence>
<dbReference type="Proteomes" id="UP000431684">
    <property type="component" value="Unassembled WGS sequence"/>
</dbReference>
<feature type="transmembrane region" description="Helical" evidence="6">
    <location>
        <begin position="285"/>
        <end position="306"/>
    </location>
</feature>
<feature type="transmembrane region" description="Helical" evidence="6">
    <location>
        <begin position="232"/>
        <end position="248"/>
    </location>
</feature>
<dbReference type="PANTHER" id="PTHR37422">
    <property type="entry name" value="TEICHURONIC ACID BIOSYNTHESIS PROTEIN TUAE"/>
    <property type="match status" value="1"/>
</dbReference>
<evidence type="ECO:0000259" key="7">
    <source>
        <dbReference type="Pfam" id="PF04932"/>
    </source>
</evidence>
<evidence type="ECO:0000256" key="1">
    <source>
        <dbReference type="ARBA" id="ARBA00004141"/>
    </source>
</evidence>
<feature type="transmembrane region" description="Helical" evidence="6">
    <location>
        <begin position="6"/>
        <end position="28"/>
    </location>
</feature>
<dbReference type="RefSeq" id="WP_155708070.1">
    <property type="nucleotide sequence ID" value="NZ_BMWU01000005.1"/>
</dbReference>
<keyword evidence="2 6" id="KW-0812">Transmembrane</keyword>
<feature type="transmembrane region" description="Helical" evidence="6">
    <location>
        <begin position="35"/>
        <end position="55"/>
    </location>
</feature>
<proteinExistence type="predicted"/>
<accession>A0A6I3X712</accession>
<feature type="compositionally biased region" description="Basic and acidic residues" evidence="5">
    <location>
        <begin position="474"/>
        <end position="484"/>
    </location>
</feature>
<comment type="caution">
    <text evidence="8">The sequence shown here is derived from an EMBL/GenBank/DDBJ whole genome shotgun (WGS) entry which is preliminary data.</text>
</comment>
<evidence type="ECO:0000256" key="3">
    <source>
        <dbReference type="ARBA" id="ARBA00022989"/>
    </source>
</evidence>
<gene>
    <name evidence="8" type="ORF">GJV26_06240</name>
</gene>
<feature type="transmembrane region" description="Helical" evidence="6">
    <location>
        <begin position="254"/>
        <end position="273"/>
    </location>
</feature>
<feature type="transmembrane region" description="Helical" evidence="6">
    <location>
        <begin position="75"/>
        <end position="96"/>
    </location>
</feature>
<evidence type="ECO:0000256" key="5">
    <source>
        <dbReference type="SAM" id="MobiDB-lite"/>
    </source>
</evidence>
<feature type="transmembrane region" description="Helical" evidence="6">
    <location>
        <begin position="108"/>
        <end position="128"/>
    </location>
</feature>
<dbReference type="InterPro" id="IPR007016">
    <property type="entry name" value="O-antigen_ligase-rel_domated"/>
</dbReference>
<dbReference type="EMBL" id="WNWM01000002">
    <property type="protein sequence ID" value="MUI12077.1"/>
    <property type="molecule type" value="Genomic_DNA"/>
</dbReference>
<organism evidence="8 9">
    <name type="scientific">Pseudoduganella dura</name>
    <dbReference type="NCBI Taxonomy" id="321982"/>
    <lineage>
        <taxon>Bacteria</taxon>
        <taxon>Pseudomonadati</taxon>
        <taxon>Pseudomonadota</taxon>
        <taxon>Betaproteobacteria</taxon>
        <taxon>Burkholderiales</taxon>
        <taxon>Oxalobacteraceae</taxon>
        <taxon>Telluria group</taxon>
        <taxon>Pseudoduganella</taxon>
    </lineage>
</organism>
<evidence type="ECO:0000313" key="8">
    <source>
        <dbReference type="EMBL" id="MUI12077.1"/>
    </source>
</evidence>
<dbReference type="AlphaFoldDB" id="A0A6I3X712"/>
<protein>
    <submittedName>
        <fullName evidence="8">Polymerase</fullName>
    </submittedName>
</protein>
<feature type="region of interest" description="Disordered" evidence="5">
    <location>
        <begin position="464"/>
        <end position="484"/>
    </location>
</feature>
<reference evidence="8 9" key="1">
    <citation type="submission" date="2019-11" db="EMBL/GenBank/DDBJ databases">
        <title>Draft Genome Sequences of Six Type Strains of the Genus Massilia.</title>
        <authorList>
            <person name="Miess H."/>
            <person name="Frediansyah A."/>
            <person name="Goeker M."/>
            <person name="Gross H."/>
        </authorList>
    </citation>
    <scope>NUCLEOTIDE SEQUENCE [LARGE SCALE GENOMIC DNA]</scope>
    <source>
        <strain evidence="8 9">DSM 17513</strain>
    </source>
</reference>
<dbReference type="PANTHER" id="PTHR37422:SF13">
    <property type="entry name" value="LIPOPOLYSACCHARIDE BIOSYNTHESIS PROTEIN PA4999-RELATED"/>
    <property type="match status" value="1"/>
</dbReference>
<keyword evidence="9" id="KW-1185">Reference proteome</keyword>
<evidence type="ECO:0000256" key="4">
    <source>
        <dbReference type="ARBA" id="ARBA00023136"/>
    </source>
</evidence>
<evidence type="ECO:0000256" key="2">
    <source>
        <dbReference type="ARBA" id="ARBA00022692"/>
    </source>
</evidence>
<feature type="transmembrane region" description="Helical" evidence="6">
    <location>
        <begin position="168"/>
        <end position="185"/>
    </location>
</feature>